<comment type="subcellular location">
    <subcellularLocation>
        <location evidence="6">Cytoplasm</location>
    </subcellularLocation>
</comment>
<dbReference type="EC" id="6.3.4.19" evidence="6"/>
<evidence type="ECO:0000256" key="6">
    <source>
        <dbReference type="HAMAP-Rule" id="MF_01161"/>
    </source>
</evidence>
<keyword evidence="6" id="KW-0963">Cytoplasm</keyword>
<organism evidence="8 9">
    <name type="scientific">Acetobacter conturbans</name>
    <dbReference type="NCBI Taxonomy" id="1737472"/>
    <lineage>
        <taxon>Bacteria</taxon>
        <taxon>Pseudomonadati</taxon>
        <taxon>Pseudomonadota</taxon>
        <taxon>Alphaproteobacteria</taxon>
        <taxon>Acetobacterales</taxon>
        <taxon>Acetobacteraceae</taxon>
        <taxon>Acetobacter</taxon>
    </lineage>
</organism>
<dbReference type="InterPro" id="IPR012795">
    <property type="entry name" value="tRNA_Ile_lys_synt_N"/>
</dbReference>
<keyword evidence="3 6" id="KW-0547">Nucleotide-binding</keyword>
<keyword evidence="4 6" id="KW-0067">ATP-binding</keyword>
<evidence type="ECO:0000313" key="8">
    <source>
        <dbReference type="EMBL" id="NHN88599.1"/>
    </source>
</evidence>
<gene>
    <name evidence="6 8" type="primary">tilS</name>
    <name evidence="8" type="ORF">GOB81_08150</name>
</gene>
<dbReference type="EMBL" id="WOSY01000006">
    <property type="protein sequence ID" value="NHN88599.1"/>
    <property type="molecule type" value="Genomic_DNA"/>
</dbReference>
<name>A0ABX0K598_9PROT</name>
<feature type="domain" description="tRNA(Ile)-lysidine/2-thiocytidine synthase N-terminal" evidence="7">
    <location>
        <begin position="41"/>
        <end position="214"/>
    </location>
</feature>
<comment type="similarity">
    <text evidence="6">Belongs to the tRNA(Ile)-lysidine synthase family.</text>
</comment>
<dbReference type="InterPro" id="IPR012094">
    <property type="entry name" value="tRNA_Ile_lys_synt"/>
</dbReference>
<evidence type="ECO:0000256" key="1">
    <source>
        <dbReference type="ARBA" id="ARBA00022598"/>
    </source>
</evidence>
<sequence>MTGKTGRSPFDHVETVSADAFRDIMERLGPWMPDTDNVPPVALAVSGGGDSMALAMLASTWRKHLVAFIVDHGLRPEFEQEAATAMETLLHLGIPVTRLAVKSLPYGSGLADRARKARYAELIAACRQVGAVDLLVAHQADDQVETVAMRRERGSGTGLSGMAAITELADIRIVRPLLGYSRETLRHTLRHAGLQWCDDPSNQNEQAERVRVRKHLDCPEKNALWQLATQAAVSRTAYEDTMAVDLVQAGCHISCGWVVLGSALPSPETLAALVRCIGGRDYAPSLESIREICLNEKQATVGGARLIRRKSEGERPDQWLLVREAATIQDALPADDGALWDRRFRLRCKRPLPNGCFIGAAGTGIRRPERQGLPAVVTGTLPALWKDGERMCVPHLGLYADEAFRDVSFDFVPPSPVTAANRWMNIYLTSTPLPCMDQ</sequence>
<keyword evidence="2 6" id="KW-0819">tRNA processing</keyword>
<dbReference type="GO" id="GO:0032267">
    <property type="term" value="F:tRNA(Ile)-lysidine synthase activity"/>
    <property type="evidence" value="ECO:0007669"/>
    <property type="project" value="UniProtKB-EC"/>
</dbReference>
<comment type="caution">
    <text evidence="8">The sequence shown here is derived from an EMBL/GenBank/DDBJ whole genome shotgun (WGS) entry which is preliminary data.</text>
</comment>
<dbReference type="SUPFAM" id="SSF52402">
    <property type="entry name" value="Adenine nucleotide alpha hydrolases-like"/>
    <property type="match status" value="1"/>
</dbReference>
<feature type="binding site" evidence="6">
    <location>
        <begin position="46"/>
        <end position="51"/>
    </location>
    <ligand>
        <name>ATP</name>
        <dbReference type="ChEBI" id="CHEBI:30616"/>
    </ligand>
</feature>
<dbReference type="RefSeq" id="WP_173569896.1">
    <property type="nucleotide sequence ID" value="NZ_WOSY01000006.1"/>
</dbReference>
<dbReference type="InterPro" id="IPR011063">
    <property type="entry name" value="TilS/TtcA_N"/>
</dbReference>
<evidence type="ECO:0000256" key="2">
    <source>
        <dbReference type="ARBA" id="ARBA00022694"/>
    </source>
</evidence>
<dbReference type="PANTHER" id="PTHR43033:SF5">
    <property type="entry name" value="TRNA(ILE)-LYSIDINE SYNTHETASE"/>
    <property type="match status" value="1"/>
</dbReference>
<dbReference type="HAMAP" id="MF_01161">
    <property type="entry name" value="tRNA_Ile_lys_synt"/>
    <property type="match status" value="1"/>
</dbReference>
<dbReference type="Pfam" id="PF01171">
    <property type="entry name" value="ATP_bind_3"/>
    <property type="match status" value="1"/>
</dbReference>
<dbReference type="CDD" id="cd01992">
    <property type="entry name" value="TilS_N"/>
    <property type="match status" value="1"/>
</dbReference>
<keyword evidence="9" id="KW-1185">Reference proteome</keyword>
<evidence type="ECO:0000256" key="4">
    <source>
        <dbReference type="ARBA" id="ARBA00022840"/>
    </source>
</evidence>
<evidence type="ECO:0000256" key="5">
    <source>
        <dbReference type="ARBA" id="ARBA00048539"/>
    </source>
</evidence>
<evidence type="ECO:0000256" key="3">
    <source>
        <dbReference type="ARBA" id="ARBA00022741"/>
    </source>
</evidence>
<keyword evidence="1 6" id="KW-0436">Ligase</keyword>
<comment type="domain">
    <text evidence="6">The N-terminal region contains the highly conserved SGGXDS motif, predicted to be a P-loop motif involved in ATP binding.</text>
</comment>
<dbReference type="PANTHER" id="PTHR43033">
    <property type="entry name" value="TRNA(ILE)-LYSIDINE SYNTHASE-RELATED"/>
    <property type="match status" value="1"/>
</dbReference>
<protein>
    <recommendedName>
        <fullName evidence="6">tRNA(Ile)-lysidine synthase</fullName>
        <ecNumber evidence="6">6.3.4.19</ecNumber>
    </recommendedName>
    <alternativeName>
        <fullName evidence="6">tRNA(Ile)-2-lysyl-cytidine synthase</fullName>
    </alternativeName>
    <alternativeName>
        <fullName evidence="6">tRNA(Ile)-lysidine synthetase</fullName>
    </alternativeName>
</protein>
<accession>A0ABX0K598</accession>
<evidence type="ECO:0000259" key="7">
    <source>
        <dbReference type="Pfam" id="PF01171"/>
    </source>
</evidence>
<reference evidence="8 9" key="1">
    <citation type="journal article" date="2020" name="Int. J. Syst. Evol. Microbiol.">
        <title>Novel acetic acid bacteria from cider fermentations: Acetobacter conturbans sp. nov. and Acetobacter fallax sp. nov.</title>
        <authorList>
            <person name="Sombolestani A.S."/>
            <person name="Cleenwerck I."/>
            <person name="Cnockaert M."/>
            <person name="Borremans W."/>
            <person name="Wieme A.D."/>
            <person name="De Vuyst L."/>
            <person name="Vandamme P."/>
        </authorList>
    </citation>
    <scope>NUCLEOTIDE SEQUENCE [LARGE SCALE GENOMIC DNA]</scope>
    <source>
        <strain evidence="8 9">LMG 1627</strain>
    </source>
</reference>
<proteinExistence type="inferred from homology"/>
<comment type="function">
    <text evidence="6">Ligates lysine onto the cytidine present at position 34 of the AUA codon-specific tRNA(Ile) that contains the anticodon CAU, in an ATP-dependent manner. Cytidine is converted to lysidine, thus changing the amino acid specificity of the tRNA from methionine to isoleucine.</text>
</comment>
<comment type="catalytic activity">
    <reaction evidence="5 6">
        <text>cytidine(34) in tRNA(Ile2) + L-lysine + ATP = lysidine(34) in tRNA(Ile2) + AMP + diphosphate + H(+)</text>
        <dbReference type="Rhea" id="RHEA:43744"/>
        <dbReference type="Rhea" id="RHEA-COMP:10625"/>
        <dbReference type="Rhea" id="RHEA-COMP:10670"/>
        <dbReference type="ChEBI" id="CHEBI:15378"/>
        <dbReference type="ChEBI" id="CHEBI:30616"/>
        <dbReference type="ChEBI" id="CHEBI:32551"/>
        <dbReference type="ChEBI" id="CHEBI:33019"/>
        <dbReference type="ChEBI" id="CHEBI:82748"/>
        <dbReference type="ChEBI" id="CHEBI:83665"/>
        <dbReference type="ChEBI" id="CHEBI:456215"/>
        <dbReference type="EC" id="6.3.4.19"/>
    </reaction>
</comment>
<dbReference type="Gene3D" id="3.40.50.620">
    <property type="entry name" value="HUPs"/>
    <property type="match status" value="1"/>
</dbReference>
<dbReference type="InterPro" id="IPR014729">
    <property type="entry name" value="Rossmann-like_a/b/a_fold"/>
</dbReference>
<dbReference type="Proteomes" id="UP000631653">
    <property type="component" value="Unassembled WGS sequence"/>
</dbReference>
<dbReference type="NCBIfam" id="TIGR02432">
    <property type="entry name" value="lysidine_TilS_N"/>
    <property type="match status" value="1"/>
</dbReference>
<evidence type="ECO:0000313" key="9">
    <source>
        <dbReference type="Proteomes" id="UP000631653"/>
    </source>
</evidence>